<feature type="chain" id="PRO_5046303106" evidence="1">
    <location>
        <begin position="22"/>
        <end position="201"/>
    </location>
</feature>
<comment type="caution">
    <text evidence="2">The sequence shown here is derived from an EMBL/GenBank/DDBJ whole genome shotgun (WGS) entry which is preliminary data.</text>
</comment>
<gene>
    <name evidence="2" type="ORF">VTL71DRAFT_12117</name>
</gene>
<evidence type="ECO:0000313" key="2">
    <source>
        <dbReference type="EMBL" id="KAL2072774.1"/>
    </source>
</evidence>
<dbReference type="Proteomes" id="UP001595075">
    <property type="component" value="Unassembled WGS sequence"/>
</dbReference>
<evidence type="ECO:0000313" key="3">
    <source>
        <dbReference type="Proteomes" id="UP001595075"/>
    </source>
</evidence>
<organism evidence="2 3">
    <name type="scientific">Oculimacula yallundae</name>
    <dbReference type="NCBI Taxonomy" id="86028"/>
    <lineage>
        <taxon>Eukaryota</taxon>
        <taxon>Fungi</taxon>
        <taxon>Dikarya</taxon>
        <taxon>Ascomycota</taxon>
        <taxon>Pezizomycotina</taxon>
        <taxon>Leotiomycetes</taxon>
        <taxon>Helotiales</taxon>
        <taxon>Ploettnerulaceae</taxon>
        <taxon>Oculimacula</taxon>
    </lineage>
</organism>
<feature type="signal peptide" evidence="1">
    <location>
        <begin position="1"/>
        <end position="21"/>
    </location>
</feature>
<keyword evidence="3" id="KW-1185">Reference proteome</keyword>
<dbReference type="PROSITE" id="PS51257">
    <property type="entry name" value="PROKAR_LIPOPROTEIN"/>
    <property type="match status" value="1"/>
</dbReference>
<dbReference type="EMBL" id="JAZHXI010000004">
    <property type="protein sequence ID" value="KAL2072774.1"/>
    <property type="molecule type" value="Genomic_DNA"/>
</dbReference>
<proteinExistence type="predicted"/>
<name>A0ABR4CS15_9HELO</name>
<sequence length="201" mass="21994">MKYSFAGPMLIGTVFISCANATTVHIKNSCAYPIHYAYAYTQGADPEIIIPSQGTHQTELKEALPNGKPDVVSMKFHKGAGLESGILQVEMSKEIRSGRNGDEIYSTGFHWNLSHNDGQKSGSTGLSPFRQDDVVVRPQGAGTGQGTRSPVICPKHSVCKDSYQFPTDDLKMRHCPIDLGGFEIETCPPNGIWKRAQEFFA</sequence>
<accession>A0ABR4CS15</accession>
<protein>
    <submittedName>
        <fullName evidence="2">Uncharacterized protein</fullName>
    </submittedName>
</protein>
<keyword evidence="1" id="KW-0732">Signal</keyword>
<evidence type="ECO:0000256" key="1">
    <source>
        <dbReference type="SAM" id="SignalP"/>
    </source>
</evidence>
<reference evidence="2 3" key="1">
    <citation type="journal article" date="2024" name="Commun. Biol.">
        <title>Comparative genomic analysis of thermophilic fungi reveals convergent evolutionary adaptations and gene losses.</title>
        <authorList>
            <person name="Steindorff A.S."/>
            <person name="Aguilar-Pontes M.V."/>
            <person name="Robinson A.J."/>
            <person name="Andreopoulos B."/>
            <person name="LaButti K."/>
            <person name="Kuo A."/>
            <person name="Mondo S."/>
            <person name="Riley R."/>
            <person name="Otillar R."/>
            <person name="Haridas S."/>
            <person name="Lipzen A."/>
            <person name="Grimwood J."/>
            <person name="Schmutz J."/>
            <person name="Clum A."/>
            <person name="Reid I.D."/>
            <person name="Moisan M.C."/>
            <person name="Butler G."/>
            <person name="Nguyen T.T.M."/>
            <person name="Dewar K."/>
            <person name="Conant G."/>
            <person name="Drula E."/>
            <person name="Henrissat B."/>
            <person name="Hansel C."/>
            <person name="Singer S."/>
            <person name="Hutchinson M.I."/>
            <person name="de Vries R.P."/>
            <person name="Natvig D.O."/>
            <person name="Powell A.J."/>
            <person name="Tsang A."/>
            <person name="Grigoriev I.V."/>
        </authorList>
    </citation>
    <scope>NUCLEOTIDE SEQUENCE [LARGE SCALE GENOMIC DNA]</scope>
    <source>
        <strain evidence="2 3">CBS 494.80</strain>
    </source>
</reference>